<feature type="domain" description="Carbohydrate kinase PfkB" evidence="1">
    <location>
        <begin position="165"/>
        <end position="354"/>
    </location>
</feature>
<proteinExistence type="predicted"/>
<sequence>MESSSSRRPPLQEKCILVVGMNPAHQRTLIFERDGLKLGRVNRAQRVITTFGGKGQHAAKAISQLHPGACILLQSGKDICAALSQLPLHQWTFWYSDAEAATRTCTTLIQLPDPSSPDTSRHKTVMTELIDPSPELTAAEYDTIRNPVLDALSSGAVREGLRGVALCGTFPPGIPSALYEGIVQAVAANDAAAGGGTETVIVLDAWKGVLPCLSRQVVHTLKINEEELWDLCGAALPDHLTIKTTSQAAALLIDKCKLHAVAVTAGGKSAALYVSQREGGEGSASSVRLREFDFTLPDIEDRLKNPIGAGDTCTGVYLAELLTHPFTRLGEIDPQWIVDAFRKGLAAASASCLQWTGASFEREDVDALMAQIAVKETAHD</sequence>
<evidence type="ECO:0000259" key="1">
    <source>
        <dbReference type="Pfam" id="PF00294"/>
    </source>
</evidence>
<dbReference type="SUPFAM" id="SSF53613">
    <property type="entry name" value="Ribokinase-like"/>
    <property type="match status" value="1"/>
</dbReference>
<evidence type="ECO:0000313" key="2">
    <source>
        <dbReference type="EMBL" id="CEL93790.1"/>
    </source>
</evidence>
<reference evidence="2 3" key="1">
    <citation type="submission" date="2014-11" db="EMBL/GenBank/DDBJ databases">
        <authorList>
            <person name="Zhu J."/>
            <person name="Qi W."/>
            <person name="Song R."/>
        </authorList>
    </citation>
    <scope>NUCLEOTIDE SEQUENCE [LARGE SCALE GENOMIC DNA]</scope>
</reference>
<dbReference type="AlphaFoldDB" id="A0A0G4EE01"/>
<dbReference type="STRING" id="1169540.A0A0G4EE01"/>
<name>A0A0G4EE01_VITBC</name>
<dbReference type="OMA" id="QMIAHAG"/>
<dbReference type="VEuPathDB" id="CryptoDB:Vbra_7127"/>
<dbReference type="Gene3D" id="3.40.1190.20">
    <property type="match status" value="1"/>
</dbReference>
<dbReference type="InParanoid" id="A0A0G4EE01"/>
<accession>A0A0G4EE01</accession>
<organism evidence="2 3">
    <name type="scientific">Vitrella brassicaformis (strain CCMP3155)</name>
    <dbReference type="NCBI Taxonomy" id="1169540"/>
    <lineage>
        <taxon>Eukaryota</taxon>
        <taxon>Sar</taxon>
        <taxon>Alveolata</taxon>
        <taxon>Colpodellida</taxon>
        <taxon>Vitrellaceae</taxon>
        <taxon>Vitrella</taxon>
    </lineage>
</organism>
<gene>
    <name evidence="2" type="ORF">Vbra_7127</name>
</gene>
<dbReference type="InterPro" id="IPR029056">
    <property type="entry name" value="Ribokinase-like"/>
</dbReference>
<dbReference type="Proteomes" id="UP000041254">
    <property type="component" value="Unassembled WGS sequence"/>
</dbReference>
<evidence type="ECO:0000313" key="3">
    <source>
        <dbReference type="Proteomes" id="UP000041254"/>
    </source>
</evidence>
<keyword evidence="3" id="KW-1185">Reference proteome</keyword>
<dbReference type="PANTHER" id="PTHR46566">
    <property type="entry name" value="1-PHOSPHOFRUCTOKINASE-RELATED"/>
    <property type="match status" value="1"/>
</dbReference>
<dbReference type="OrthoDB" id="26487at2759"/>
<dbReference type="Pfam" id="PF00294">
    <property type="entry name" value="PfkB"/>
    <property type="match status" value="1"/>
</dbReference>
<protein>
    <recommendedName>
        <fullName evidence="1">Carbohydrate kinase PfkB domain-containing protein</fullName>
    </recommendedName>
</protein>
<dbReference type="PANTHER" id="PTHR46566:SF2">
    <property type="entry name" value="ATP-DEPENDENT 6-PHOSPHOFRUCTOKINASE ISOZYME 2"/>
    <property type="match status" value="1"/>
</dbReference>
<dbReference type="InterPro" id="IPR011611">
    <property type="entry name" value="PfkB_dom"/>
</dbReference>
<dbReference type="EMBL" id="CDMY01000189">
    <property type="protein sequence ID" value="CEL93790.1"/>
    <property type="molecule type" value="Genomic_DNA"/>
</dbReference>